<evidence type="ECO:0000259" key="1">
    <source>
        <dbReference type="SMART" id="SM00849"/>
    </source>
</evidence>
<reference evidence="2 3" key="1">
    <citation type="journal article" date="2015" name="Antonie Van Leeuwenhoek">
        <title>Oceanobacillus bengalensis sp. nov., a bacterium isolated from seawater of the Bay of Bengal.</title>
        <authorList>
            <person name="Yongchang O."/>
            <person name="Xiang W."/>
            <person name="Wang G."/>
        </authorList>
    </citation>
    <scope>NUCLEOTIDE SEQUENCE [LARGE SCALE GENOMIC DNA]</scope>
    <source>
        <strain evidence="2 3">MCCC 1K00260</strain>
    </source>
</reference>
<dbReference type="Pfam" id="PF00753">
    <property type="entry name" value="Lactamase_B"/>
    <property type="match status" value="1"/>
</dbReference>
<dbReference type="InterPro" id="IPR036866">
    <property type="entry name" value="RibonucZ/Hydroxyglut_hydro"/>
</dbReference>
<accession>A0A494YRC1</accession>
<gene>
    <name evidence="2" type="ORF">D8M05_19545</name>
</gene>
<name>A0A494YRC1_9BACI</name>
<dbReference type="OrthoDB" id="9761531at2"/>
<keyword evidence="3" id="KW-1185">Reference proteome</keyword>
<keyword evidence="2" id="KW-0378">Hydrolase</keyword>
<feature type="domain" description="Metallo-beta-lactamase" evidence="1">
    <location>
        <begin position="22"/>
        <end position="234"/>
    </location>
</feature>
<dbReference type="PANTHER" id="PTHR23131">
    <property type="entry name" value="ENDORIBONUCLEASE LACTB2"/>
    <property type="match status" value="1"/>
</dbReference>
<dbReference type="SMART" id="SM00849">
    <property type="entry name" value="Lactamase_B"/>
    <property type="match status" value="1"/>
</dbReference>
<dbReference type="Proteomes" id="UP000281813">
    <property type="component" value="Unassembled WGS sequence"/>
</dbReference>
<dbReference type="SUPFAM" id="SSF56281">
    <property type="entry name" value="Metallo-hydrolase/oxidoreductase"/>
    <property type="match status" value="1"/>
</dbReference>
<dbReference type="PANTHER" id="PTHR23131:SF4">
    <property type="entry name" value="METALLO-BETA-LACTAMASE SUPERFAMILY POTEIN"/>
    <property type="match status" value="1"/>
</dbReference>
<organism evidence="2 3">
    <name type="scientific">Oceanobacillus bengalensis</name>
    <dbReference type="NCBI Taxonomy" id="1435466"/>
    <lineage>
        <taxon>Bacteria</taxon>
        <taxon>Bacillati</taxon>
        <taxon>Bacillota</taxon>
        <taxon>Bacilli</taxon>
        <taxon>Bacillales</taxon>
        <taxon>Bacillaceae</taxon>
        <taxon>Oceanobacillus</taxon>
    </lineage>
</organism>
<evidence type="ECO:0000313" key="3">
    <source>
        <dbReference type="Proteomes" id="UP000281813"/>
    </source>
</evidence>
<dbReference type="InterPro" id="IPR050662">
    <property type="entry name" value="Sec-metab_biosynth-thioest"/>
</dbReference>
<evidence type="ECO:0000313" key="2">
    <source>
        <dbReference type="EMBL" id="RKQ11643.1"/>
    </source>
</evidence>
<protein>
    <submittedName>
        <fullName evidence="2">MBL fold metallo-hydrolase</fullName>
    </submittedName>
</protein>
<dbReference type="GO" id="GO:0016787">
    <property type="term" value="F:hydrolase activity"/>
    <property type="evidence" value="ECO:0007669"/>
    <property type="project" value="UniProtKB-KW"/>
</dbReference>
<sequence length="320" mass="36802">MQKFDGEEIFPIIVDTHSYLKSVNFYLVKTVNALTLVDAGLDTDECWNTLMKTLHDNDFSLQDVTDIVLTHNHVDHVGLINRITASHPIPVYAHQDAIPRLKRDREFFEMRVVFFANLYEKMGCGDAGKNQVNYLKQMMEKNSTNKIHTEITPIGEKHLGFDIIHVPGHASDQIGLYSEINNILFSGDLLINHISSNAFVEPNIKGERLPTLLQHRKSLEKVLTLSPKLVYSGHGILIEEVHSLIKKRITDMERKAVKIKDLIEKGISTGNELAQFYYKKLYSTQFSLVMSEIIGQLDYLEYNRQITKELREDGVWHYFV</sequence>
<dbReference type="RefSeq" id="WP_121134740.1">
    <property type="nucleotide sequence ID" value="NZ_JBHUFK010000052.1"/>
</dbReference>
<dbReference type="Gene3D" id="3.60.15.10">
    <property type="entry name" value="Ribonuclease Z/Hydroxyacylglutathione hydrolase-like"/>
    <property type="match status" value="1"/>
</dbReference>
<proteinExistence type="predicted"/>
<comment type="caution">
    <text evidence="2">The sequence shown here is derived from an EMBL/GenBank/DDBJ whole genome shotgun (WGS) entry which is preliminary data.</text>
</comment>
<dbReference type="AlphaFoldDB" id="A0A494YRC1"/>
<dbReference type="InterPro" id="IPR001279">
    <property type="entry name" value="Metallo-B-lactamas"/>
</dbReference>
<dbReference type="EMBL" id="RBZO01000057">
    <property type="protein sequence ID" value="RKQ11643.1"/>
    <property type="molecule type" value="Genomic_DNA"/>
</dbReference>